<dbReference type="SUPFAM" id="SSF101756">
    <property type="entry name" value="Hypothetical protein YgiW"/>
    <property type="match status" value="1"/>
</dbReference>
<dbReference type="EMBL" id="CP098251">
    <property type="protein sequence ID" value="WAV90419.1"/>
    <property type="molecule type" value="Genomic_DNA"/>
</dbReference>
<organism evidence="3">
    <name type="scientific">Oxalobacter aliiformigenes</name>
    <dbReference type="NCBI Taxonomy" id="2946593"/>
    <lineage>
        <taxon>Bacteria</taxon>
        <taxon>Pseudomonadati</taxon>
        <taxon>Pseudomonadota</taxon>
        <taxon>Betaproteobacteria</taxon>
        <taxon>Burkholderiales</taxon>
        <taxon>Oxalobacteraceae</taxon>
        <taxon>Oxalobacter</taxon>
    </lineage>
</organism>
<accession>A0A9E9LDJ9</accession>
<gene>
    <name evidence="4" type="ORF">NB645_04775</name>
    <name evidence="3" type="ORF">NB646_05970</name>
</gene>
<feature type="chain" id="PRO_5044698164" evidence="2">
    <location>
        <begin position="25"/>
        <end position="120"/>
    </location>
</feature>
<sequence>MLKKIATTLIAASGILCAVGTANAQYVGPSQATSYRNVAEILKNPVDDVRVTLRGKVTSRLSDDMYQFTDGTGTISVEIDEEDFAGQRIDANTQVEIWGKVDKDLMRAPEIDVKRITIIR</sequence>
<dbReference type="EMBL" id="CP098248">
    <property type="protein sequence ID" value="WAV98045.1"/>
    <property type="molecule type" value="Genomic_DNA"/>
</dbReference>
<evidence type="ECO:0000313" key="5">
    <source>
        <dbReference type="Proteomes" id="UP001164794"/>
    </source>
</evidence>
<dbReference type="Pfam" id="PF04076">
    <property type="entry name" value="BOF"/>
    <property type="match status" value="1"/>
</dbReference>
<dbReference type="AlphaFoldDB" id="A0A9E9LDJ9"/>
<dbReference type="InterPro" id="IPR005220">
    <property type="entry name" value="CarO-like"/>
</dbReference>
<dbReference type="Proteomes" id="UP001164819">
    <property type="component" value="Chromosome"/>
</dbReference>
<reference evidence="3" key="2">
    <citation type="journal article" date="2022" name="Front. Microbiol.">
        <title>New perspectives on an old grouping: The genomic and phenotypic variability of Oxalobacter formigenes and the implications for calcium oxalate stone prevention.</title>
        <authorList>
            <person name="Chmiel J.A."/>
            <person name="Carr C."/>
            <person name="Stuivenberg G.A."/>
            <person name="Venema R."/>
            <person name="Chanyi R.M."/>
            <person name="Al K.F."/>
            <person name="Giguere D."/>
            <person name="Say H."/>
            <person name="Akouris P.P."/>
            <person name="Dominguez Romero S.A."/>
            <person name="Kwong A."/>
            <person name="Tai V."/>
            <person name="Koval S.F."/>
            <person name="Razvi H."/>
            <person name="Bjazevic J."/>
            <person name="Burton J.P."/>
        </authorList>
    </citation>
    <scope>NUCLEOTIDE SEQUENCE</scope>
    <source>
        <strain evidence="3">OxK</strain>
    </source>
</reference>
<protein>
    <submittedName>
        <fullName evidence="3">NirD/YgiW/YdeI family stress tolerance protein</fullName>
    </submittedName>
</protein>
<dbReference type="InterPro" id="IPR036700">
    <property type="entry name" value="BOBF_sf"/>
</dbReference>
<evidence type="ECO:0000256" key="1">
    <source>
        <dbReference type="ARBA" id="ARBA00022729"/>
    </source>
</evidence>
<dbReference type="PANTHER" id="PTHR36571">
    <property type="entry name" value="PROTEIN YGIW"/>
    <property type="match status" value="1"/>
</dbReference>
<evidence type="ECO:0000256" key="2">
    <source>
        <dbReference type="SAM" id="SignalP"/>
    </source>
</evidence>
<dbReference type="Proteomes" id="UP001164794">
    <property type="component" value="Chromosome"/>
</dbReference>
<dbReference type="Gene3D" id="2.40.50.200">
    <property type="entry name" value="Bacterial OB-fold"/>
    <property type="match status" value="1"/>
</dbReference>
<dbReference type="NCBIfam" id="NF033674">
    <property type="entry name" value="stress_OB_fold"/>
    <property type="match status" value="1"/>
</dbReference>
<evidence type="ECO:0000313" key="3">
    <source>
        <dbReference type="EMBL" id="WAV90419.1"/>
    </source>
</evidence>
<proteinExistence type="predicted"/>
<keyword evidence="5" id="KW-1185">Reference proteome</keyword>
<name>A0A9E9LDJ9_9BURK</name>
<feature type="signal peptide" evidence="2">
    <location>
        <begin position="1"/>
        <end position="24"/>
    </location>
</feature>
<evidence type="ECO:0000313" key="4">
    <source>
        <dbReference type="EMBL" id="WAV98045.1"/>
    </source>
</evidence>
<dbReference type="PANTHER" id="PTHR36571:SF1">
    <property type="entry name" value="PROTEIN YGIW"/>
    <property type="match status" value="1"/>
</dbReference>
<dbReference type="RefSeq" id="WP_269265664.1">
    <property type="nucleotide sequence ID" value="NZ_CP098248.1"/>
</dbReference>
<reference evidence="4" key="1">
    <citation type="journal article" date="2022" name="Front. Microbiol.">
        <title>New perspectives on an old grouping: The genomic and phenotypic variability of Oxalobacter formigenes and the implications for calcium oxalate stone prevention.</title>
        <authorList>
            <person name="Chmiel J.A."/>
            <person name="Carr C."/>
            <person name="Stuivenberg G.A."/>
            <person name="Venema R."/>
            <person name="Chanyi R.M."/>
            <person name="Al K.F."/>
            <person name="Giguere D."/>
            <person name="Say H."/>
            <person name="Akouris P.P."/>
            <person name="Dominguez Romero S.A."/>
            <person name="Kwong A."/>
            <person name="Tai V."/>
            <person name="Koval S.F."/>
            <person name="Razvi H."/>
            <person name="Bjazevic J."/>
            <person name="Burton J.P."/>
        </authorList>
    </citation>
    <scope>NUCLEOTIDE SEQUENCE</scope>
    <source>
        <strain evidence="4">HOxNP-1</strain>
    </source>
</reference>
<keyword evidence="1 2" id="KW-0732">Signal</keyword>